<sequence>MTTTGVDETGDRELDTIAWQFLCSPFTKKDYWNWPLERRLDAYLRHHDREDILNDGAAYAVVVERVMANLGRARRDGALAPPHA</sequence>
<keyword evidence="2" id="KW-1185">Reference proteome</keyword>
<organism evidence="1 2">
    <name type="scientific">Candidatus Mycolicibacterium alkanivorans</name>
    <dbReference type="NCBI Taxonomy" id="2954114"/>
    <lineage>
        <taxon>Bacteria</taxon>
        <taxon>Bacillati</taxon>
        <taxon>Actinomycetota</taxon>
        <taxon>Actinomycetes</taxon>
        <taxon>Mycobacteriales</taxon>
        <taxon>Mycobacteriaceae</taxon>
        <taxon>Mycolicibacterium</taxon>
    </lineage>
</organism>
<dbReference type="RefSeq" id="WP_243070244.1">
    <property type="nucleotide sequence ID" value="NZ_JAIVFL010000001.1"/>
</dbReference>
<evidence type="ECO:0000313" key="1">
    <source>
        <dbReference type="EMBL" id="MCI4673737.1"/>
    </source>
</evidence>
<dbReference type="EMBL" id="JAIVFL010000001">
    <property type="protein sequence ID" value="MCI4673737.1"/>
    <property type="molecule type" value="Genomic_DNA"/>
</dbReference>
<gene>
    <name evidence="1" type="ORF">K9U37_01690</name>
</gene>
<comment type="caution">
    <text evidence="1">The sequence shown here is derived from an EMBL/GenBank/DDBJ whole genome shotgun (WGS) entry which is preliminary data.</text>
</comment>
<proteinExistence type="predicted"/>
<name>A0ABS9YR65_9MYCO</name>
<protein>
    <submittedName>
        <fullName evidence="1">Uncharacterized protein</fullName>
    </submittedName>
</protein>
<accession>A0ABS9YR65</accession>
<dbReference type="Proteomes" id="UP001139068">
    <property type="component" value="Unassembled WGS sequence"/>
</dbReference>
<reference evidence="1" key="1">
    <citation type="journal article" date="2022" name="ISME J.">
        <title>Identification of active gaseous-alkane degraders at natural gas seeps.</title>
        <authorList>
            <person name="Farhan Ul Haque M."/>
            <person name="Hernandez M."/>
            <person name="Crombie A.T."/>
            <person name="Murrell J.C."/>
        </authorList>
    </citation>
    <scope>NUCLEOTIDE SEQUENCE</scope>
    <source>
        <strain evidence="1">ANDR5</strain>
    </source>
</reference>
<evidence type="ECO:0000313" key="2">
    <source>
        <dbReference type="Proteomes" id="UP001139068"/>
    </source>
</evidence>